<dbReference type="RefSeq" id="WP_161931997.1">
    <property type="nucleotide sequence ID" value="NZ_CP047901.1"/>
</dbReference>
<dbReference type="HAMAP" id="MF_00122">
    <property type="entry name" value="GatC"/>
    <property type="match status" value="1"/>
</dbReference>
<name>A0A857N6I9_9BACT</name>
<dbReference type="KEGG" id="caqa:MICH65_0643"/>
<gene>
    <name evidence="1" type="primary">gatC</name>
    <name evidence="2" type="ORF">MICH65_0643</name>
</gene>
<dbReference type="NCBIfam" id="TIGR00135">
    <property type="entry name" value="gatC"/>
    <property type="match status" value="1"/>
</dbReference>
<sequence length="102" mass="11273">MKQKKLSEKELAHLFELSKLELAEGEADEYATQLGEILNYVGQLSSLELDEVEETNQVTGLVNVFDEDNTREGLDHSEAMSQVPVKKDGYVMVKAVLGGGDE</sequence>
<dbReference type="GO" id="GO:0006450">
    <property type="term" value="P:regulation of translational fidelity"/>
    <property type="evidence" value="ECO:0007669"/>
    <property type="project" value="InterPro"/>
</dbReference>
<dbReference type="InterPro" id="IPR003837">
    <property type="entry name" value="GatC"/>
</dbReference>
<dbReference type="Gene3D" id="1.10.20.60">
    <property type="entry name" value="Glu-tRNAGln amidotransferase C subunit, N-terminal domain"/>
    <property type="match status" value="1"/>
</dbReference>
<keyword evidence="3" id="KW-1185">Reference proteome</keyword>
<keyword evidence="1" id="KW-0067">ATP-binding</keyword>
<comment type="similarity">
    <text evidence="1">Belongs to the GatC family.</text>
</comment>
<dbReference type="GO" id="GO:0005524">
    <property type="term" value="F:ATP binding"/>
    <property type="evidence" value="ECO:0007669"/>
    <property type="project" value="UniProtKB-KW"/>
</dbReference>
<reference evidence="3" key="1">
    <citation type="journal article" date="2020" name="Microorganisms">
        <title>Complete Genome of a Member of a New Bacterial Lineage in the Microgenomates Group Reveals an Unusual Nucleotide Composition Disparity Between Two Strands of DNA and Limited Metabolic Potential.</title>
        <authorList>
            <person name="Kadnikov V.V."/>
            <person name="Mardanov A.V."/>
            <person name="Beletsky A.V."/>
            <person name="Karnachuk O.V."/>
            <person name="Ravin N.V."/>
        </authorList>
    </citation>
    <scope>NUCLEOTIDE SEQUENCE [LARGE SCALE GENOMIC DNA]</scope>
</reference>
<keyword evidence="1" id="KW-0648">Protein biosynthesis</keyword>
<dbReference type="InterPro" id="IPR036113">
    <property type="entry name" value="Asp/Glu-ADT_sf_sub_c"/>
</dbReference>
<comment type="subunit">
    <text evidence="1">Heterotrimer of A, B and C subunits.</text>
</comment>
<evidence type="ECO:0000313" key="3">
    <source>
        <dbReference type="Proteomes" id="UP000463983"/>
    </source>
</evidence>
<dbReference type="GO" id="GO:0070681">
    <property type="term" value="P:glutaminyl-tRNAGln biosynthesis via transamidation"/>
    <property type="evidence" value="ECO:0007669"/>
    <property type="project" value="TreeGrafter"/>
</dbReference>
<keyword evidence="1" id="KW-0547">Nucleotide-binding</keyword>
<proteinExistence type="inferred from homology"/>
<evidence type="ECO:0000313" key="2">
    <source>
        <dbReference type="EMBL" id="QHO63624.1"/>
    </source>
</evidence>
<dbReference type="PANTHER" id="PTHR15004">
    <property type="entry name" value="GLUTAMYL-TRNA(GLN) AMIDOTRANSFERASE SUBUNIT C, MITOCHONDRIAL"/>
    <property type="match status" value="1"/>
</dbReference>
<accession>A0A857N6I9</accession>
<dbReference type="Pfam" id="PF02686">
    <property type="entry name" value="GatC"/>
    <property type="match status" value="1"/>
</dbReference>
<comment type="function">
    <text evidence="1">Allows the formation of correctly charged Asn-tRNA(Asn) or Gln-tRNA(Gln) through the transamidation of misacylated Asp-tRNA(Asn) or Glu-tRNA(Gln) in organisms which lack either or both of asparaginyl-tRNA or glutaminyl-tRNA synthetases. The reaction takes place in the presence of glutamine and ATP through an activated phospho-Asp-tRNA(Asn) or phospho-Glu-tRNA(Gln).</text>
</comment>
<evidence type="ECO:0000256" key="1">
    <source>
        <dbReference type="HAMAP-Rule" id="MF_00122"/>
    </source>
</evidence>
<dbReference type="EMBL" id="CP047901">
    <property type="protein sequence ID" value="QHO63624.1"/>
    <property type="molecule type" value="Genomic_DNA"/>
</dbReference>
<dbReference type="GO" id="GO:0050567">
    <property type="term" value="F:glutaminyl-tRNA synthase (glutamine-hydrolyzing) activity"/>
    <property type="evidence" value="ECO:0007669"/>
    <property type="project" value="UniProtKB-UniRule"/>
</dbReference>
<keyword evidence="1" id="KW-0436">Ligase</keyword>
<dbReference type="AlphaFoldDB" id="A0A857N6I9"/>
<dbReference type="SUPFAM" id="SSF141000">
    <property type="entry name" value="Glu-tRNAGln amidotransferase C subunit"/>
    <property type="match status" value="1"/>
</dbReference>
<dbReference type="GO" id="GO:0006412">
    <property type="term" value="P:translation"/>
    <property type="evidence" value="ECO:0007669"/>
    <property type="project" value="UniProtKB-UniRule"/>
</dbReference>
<dbReference type="PANTHER" id="PTHR15004:SF0">
    <property type="entry name" value="GLUTAMYL-TRNA(GLN) AMIDOTRANSFERASE SUBUNIT C, MITOCHONDRIAL"/>
    <property type="match status" value="1"/>
</dbReference>
<comment type="catalytic activity">
    <reaction evidence="1">
        <text>L-glutamyl-tRNA(Gln) + L-glutamine + ATP + H2O = L-glutaminyl-tRNA(Gln) + L-glutamate + ADP + phosphate + H(+)</text>
        <dbReference type="Rhea" id="RHEA:17521"/>
        <dbReference type="Rhea" id="RHEA-COMP:9681"/>
        <dbReference type="Rhea" id="RHEA-COMP:9684"/>
        <dbReference type="ChEBI" id="CHEBI:15377"/>
        <dbReference type="ChEBI" id="CHEBI:15378"/>
        <dbReference type="ChEBI" id="CHEBI:29985"/>
        <dbReference type="ChEBI" id="CHEBI:30616"/>
        <dbReference type="ChEBI" id="CHEBI:43474"/>
        <dbReference type="ChEBI" id="CHEBI:58359"/>
        <dbReference type="ChEBI" id="CHEBI:78520"/>
        <dbReference type="ChEBI" id="CHEBI:78521"/>
        <dbReference type="ChEBI" id="CHEBI:456216"/>
    </reaction>
</comment>
<comment type="catalytic activity">
    <reaction evidence="1">
        <text>L-aspartyl-tRNA(Asn) + L-glutamine + ATP + H2O = L-asparaginyl-tRNA(Asn) + L-glutamate + ADP + phosphate + 2 H(+)</text>
        <dbReference type="Rhea" id="RHEA:14513"/>
        <dbReference type="Rhea" id="RHEA-COMP:9674"/>
        <dbReference type="Rhea" id="RHEA-COMP:9677"/>
        <dbReference type="ChEBI" id="CHEBI:15377"/>
        <dbReference type="ChEBI" id="CHEBI:15378"/>
        <dbReference type="ChEBI" id="CHEBI:29985"/>
        <dbReference type="ChEBI" id="CHEBI:30616"/>
        <dbReference type="ChEBI" id="CHEBI:43474"/>
        <dbReference type="ChEBI" id="CHEBI:58359"/>
        <dbReference type="ChEBI" id="CHEBI:78515"/>
        <dbReference type="ChEBI" id="CHEBI:78516"/>
        <dbReference type="ChEBI" id="CHEBI:456216"/>
    </reaction>
</comment>
<organism evidence="2 3">
    <name type="scientific">Candidatus Chazhemtobacterium aquaticus</name>
    <dbReference type="NCBI Taxonomy" id="2715735"/>
    <lineage>
        <taxon>Bacteria</taxon>
        <taxon>Candidatus Chazhemtobacteraceae</taxon>
        <taxon>Candidatus Chazhemtobacterium</taxon>
    </lineage>
</organism>
<dbReference type="EC" id="6.3.5.-" evidence="1"/>
<dbReference type="Proteomes" id="UP000463983">
    <property type="component" value="Chromosome"/>
</dbReference>
<protein>
    <recommendedName>
        <fullName evidence="1">Aspartyl/glutamyl-tRNA(Asn/Gln) amidotransferase subunit C</fullName>
        <shortName evidence="1">Asp/Glu-ADT subunit C</shortName>
        <ecNumber evidence="1">6.3.5.-</ecNumber>
    </recommendedName>
</protein>